<dbReference type="Proteomes" id="UP000515237">
    <property type="component" value="Chromosome"/>
</dbReference>
<keyword evidence="5" id="KW-0560">Oxidoreductase</keyword>
<dbReference type="PROSITE" id="PS51257">
    <property type="entry name" value="PROKAR_LIPOPROTEIN"/>
    <property type="match status" value="1"/>
</dbReference>
<dbReference type="AlphaFoldDB" id="A0A7G7G6W5"/>
<dbReference type="Gene3D" id="3.40.50.720">
    <property type="entry name" value="NAD(P)-binding Rossmann-like Domain"/>
    <property type="match status" value="2"/>
</dbReference>
<keyword evidence="3" id="KW-0285">Flavoprotein</keyword>
<keyword evidence="11" id="KW-1185">Reference proteome</keyword>
<dbReference type="EC" id="1.4.3.3" evidence="6"/>
<gene>
    <name evidence="10" type="ORF">HUW51_09195</name>
</gene>
<dbReference type="PROSITE" id="PS51318">
    <property type="entry name" value="TAT"/>
    <property type="match status" value="1"/>
</dbReference>
<evidence type="ECO:0000256" key="4">
    <source>
        <dbReference type="ARBA" id="ARBA00022827"/>
    </source>
</evidence>
<dbReference type="Pfam" id="PF01266">
    <property type="entry name" value="DAO"/>
    <property type="match status" value="1"/>
</dbReference>
<dbReference type="EMBL" id="CP055156">
    <property type="protein sequence ID" value="QNF32899.1"/>
    <property type="molecule type" value="Genomic_DNA"/>
</dbReference>
<organism evidence="10 11">
    <name type="scientific">Adhaeribacter swui</name>
    <dbReference type="NCBI Taxonomy" id="2086471"/>
    <lineage>
        <taxon>Bacteria</taxon>
        <taxon>Pseudomonadati</taxon>
        <taxon>Bacteroidota</taxon>
        <taxon>Cytophagia</taxon>
        <taxon>Cytophagales</taxon>
        <taxon>Hymenobacteraceae</taxon>
        <taxon>Adhaeribacter</taxon>
    </lineage>
</organism>
<dbReference type="KEGG" id="aswu:HUW51_09195"/>
<dbReference type="GO" id="GO:0003884">
    <property type="term" value="F:D-amino-acid oxidase activity"/>
    <property type="evidence" value="ECO:0007669"/>
    <property type="project" value="UniProtKB-EC"/>
</dbReference>
<name>A0A7G7G6W5_9BACT</name>
<comment type="catalytic activity">
    <reaction evidence="8">
        <text>a D-alpha-amino acid + O2 + H2O = a 2-oxocarboxylate + H2O2 + NH4(+)</text>
        <dbReference type="Rhea" id="RHEA:21816"/>
        <dbReference type="ChEBI" id="CHEBI:15377"/>
        <dbReference type="ChEBI" id="CHEBI:15379"/>
        <dbReference type="ChEBI" id="CHEBI:16240"/>
        <dbReference type="ChEBI" id="CHEBI:28938"/>
        <dbReference type="ChEBI" id="CHEBI:35179"/>
        <dbReference type="ChEBI" id="CHEBI:59871"/>
        <dbReference type="EC" id="1.4.3.3"/>
    </reaction>
    <physiologicalReaction direction="left-to-right" evidence="8">
        <dbReference type="Rhea" id="RHEA:21817"/>
    </physiologicalReaction>
</comment>
<sequence>MHRRDFLLKSGALGLALAMGASSCAPGNSIYRGSAANAGSRRLPRVKISLDRVVKETVGLRPYRLLGPRLDVEMLGNKTIVHNYGHGGSGFSLSWGTGQIAANNAAATGKKEIAVIGCGIVGLTTARLLQERGKTVTIYAKELWPKITSSMATGTWSPAHLLCEDEHITPTFKATWEQACAYSFRTYQNLLGLGDIVTWIDHFIIGGRTHKEEPKLHIKGQLPEPVELTRRQHPFRAQEVVNQPNMVFNIPSYLRLLTDDFLKFGGKIQIQEFKTLEEVDALWEDCIVNCTGLGAKTLFNDQNLMPISGQLSFLIPQPEINYRLSTPNGYIIPRKDGLVLGGNAIRNNWNTTPNPEQTKIVIAALNDAMMGMRS</sequence>
<dbReference type="GO" id="GO:0071949">
    <property type="term" value="F:FAD binding"/>
    <property type="evidence" value="ECO:0007669"/>
    <property type="project" value="InterPro"/>
</dbReference>
<evidence type="ECO:0000256" key="8">
    <source>
        <dbReference type="ARBA" id="ARBA00049547"/>
    </source>
</evidence>
<dbReference type="SUPFAM" id="SSF54373">
    <property type="entry name" value="FAD-linked reductases, C-terminal domain"/>
    <property type="match status" value="1"/>
</dbReference>
<accession>A0A7G7G6W5</accession>
<evidence type="ECO:0000256" key="2">
    <source>
        <dbReference type="ARBA" id="ARBA00006730"/>
    </source>
</evidence>
<keyword evidence="4" id="KW-0274">FAD</keyword>
<evidence type="ECO:0000256" key="3">
    <source>
        <dbReference type="ARBA" id="ARBA00022630"/>
    </source>
</evidence>
<evidence type="ECO:0000256" key="7">
    <source>
        <dbReference type="ARBA" id="ARBA00039751"/>
    </source>
</evidence>
<dbReference type="PANTHER" id="PTHR11530">
    <property type="entry name" value="D-AMINO ACID OXIDASE"/>
    <property type="match status" value="1"/>
</dbReference>
<comment type="cofactor">
    <cofactor evidence="1">
        <name>FAD</name>
        <dbReference type="ChEBI" id="CHEBI:57692"/>
    </cofactor>
</comment>
<dbReference type="InterPro" id="IPR006076">
    <property type="entry name" value="FAD-dep_OxRdtase"/>
</dbReference>
<dbReference type="Gene3D" id="3.30.9.10">
    <property type="entry name" value="D-Amino Acid Oxidase, subunit A, domain 2"/>
    <property type="match status" value="1"/>
</dbReference>
<evidence type="ECO:0000256" key="1">
    <source>
        <dbReference type="ARBA" id="ARBA00001974"/>
    </source>
</evidence>
<dbReference type="GO" id="GO:0005737">
    <property type="term" value="C:cytoplasm"/>
    <property type="evidence" value="ECO:0007669"/>
    <property type="project" value="TreeGrafter"/>
</dbReference>
<dbReference type="InterPro" id="IPR006311">
    <property type="entry name" value="TAT_signal"/>
</dbReference>
<dbReference type="RefSeq" id="WP_185273678.1">
    <property type="nucleotide sequence ID" value="NZ_CP055156.1"/>
</dbReference>
<proteinExistence type="inferred from homology"/>
<dbReference type="PANTHER" id="PTHR11530:SF11">
    <property type="entry name" value="D-ASPARTATE OXIDASE"/>
    <property type="match status" value="1"/>
</dbReference>
<reference evidence="10 11" key="1">
    <citation type="journal article" date="2018" name="Int. J. Syst. Evol. Microbiol.">
        <title>Adhaeribacter swui sp. nov., isolated from wet mud.</title>
        <authorList>
            <person name="Kim D.U."/>
            <person name="Kim K.W."/>
            <person name="Kang M.S."/>
            <person name="Kim J.Y."/>
            <person name="Jang J.H."/>
            <person name="Kim M.K."/>
        </authorList>
    </citation>
    <scope>NUCLEOTIDE SEQUENCE [LARGE SCALE GENOMIC DNA]</scope>
    <source>
        <strain evidence="10 11">KCTC 52873</strain>
    </source>
</reference>
<evidence type="ECO:0000313" key="10">
    <source>
        <dbReference type="EMBL" id="QNF32899.1"/>
    </source>
</evidence>
<evidence type="ECO:0000256" key="5">
    <source>
        <dbReference type="ARBA" id="ARBA00023002"/>
    </source>
</evidence>
<protein>
    <recommendedName>
        <fullName evidence="7">D-amino-acid oxidase</fullName>
        <ecNumber evidence="6">1.4.3.3</ecNumber>
    </recommendedName>
</protein>
<comment type="similarity">
    <text evidence="2">Belongs to the DAMOX/DASOX family.</text>
</comment>
<dbReference type="SUPFAM" id="SSF51971">
    <property type="entry name" value="Nucleotide-binding domain"/>
    <property type="match status" value="1"/>
</dbReference>
<feature type="domain" description="FAD dependent oxidoreductase" evidence="9">
    <location>
        <begin position="113"/>
        <end position="367"/>
    </location>
</feature>
<dbReference type="GO" id="GO:0019478">
    <property type="term" value="P:D-amino acid catabolic process"/>
    <property type="evidence" value="ECO:0007669"/>
    <property type="project" value="TreeGrafter"/>
</dbReference>
<evidence type="ECO:0000256" key="6">
    <source>
        <dbReference type="ARBA" id="ARBA00039101"/>
    </source>
</evidence>
<evidence type="ECO:0000313" key="11">
    <source>
        <dbReference type="Proteomes" id="UP000515237"/>
    </source>
</evidence>
<dbReference type="InterPro" id="IPR023209">
    <property type="entry name" value="DAO"/>
</dbReference>
<evidence type="ECO:0000259" key="9">
    <source>
        <dbReference type="Pfam" id="PF01266"/>
    </source>
</evidence>